<sequence>MCTGLCLSTKDGKHLFGRNLDVPASYNQAVQIVPRNFKWLNVATQETITSKYACIAMGIVIDNHPLLFDGVNEKGLAGGGLNFTHFAKFSSTAVKDKISLSASDFVYWVLSTFSSLSELKETLPSVILTSIPFKPDLPVAGLHWIFTDKTGESIVIEYMEDGMHIHDNPVGVLTNDPTFDWQLTNLSQYVTLSCKTPQPEEMGNLLVKPFGHGLGMCGIPGDGSPAARFVRTVFFRDAVVGADDEISGVTAFFNVLSEVTVMKGSEIDPDGSMNFTVYKSAMCQESQTYYYTDYYNRRINAVKLTPDTMNADHITTFPYLGKQDICYQN</sequence>
<dbReference type="InterPro" id="IPR029132">
    <property type="entry name" value="CBAH/NAAA_C"/>
</dbReference>
<dbReference type="InterPro" id="IPR052193">
    <property type="entry name" value="Peptidase_C59"/>
</dbReference>
<dbReference type="InterPro" id="IPR029055">
    <property type="entry name" value="Ntn_hydrolases_N"/>
</dbReference>
<evidence type="ECO:0000256" key="1">
    <source>
        <dbReference type="ARBA" id="ARBA00004860"/>
    </source>
</evidence>
<dbReference type="SUPFAM" id="SSF56235">
    <property type="entry name" value="N-terminal nucleophile aminohydrolases (Ntn hydrolases)"/>
    <property type="match status" value="1"/>
</dbReference>
<evidence type="ECO:0000256" key="2">
    <source>
        <dbReference type="ARBA" id="ARBA00006625"/>
    </source>
</evidence>
<comment type="similarity">
    <text evidence="2">Belongs to the peptidase C59 family.</text>
</comment>
<dbReference type="RefSeq" id="WP_262951059.1">
    <property type="nucleotide sequence ID" value="NZ_AP028127.1"/>
</dbReference>
<comment type="pathway">
    <text evidence="1">Lipid metabolism; bile acid biosynthesis.</text>
</comment>
<evidence type="ECO:0000259" key="10">
    <source>
        <dbReference type="Pfam" id="PF02275"/>
    </source>
</evidence>
<dbReference type="PANTHER" id="PTHR35527:SF2">
    <property type="entry name" value="HYDROLASE"/>
    <property type="match status" value="1"/>
</dbReference>
<name>A0ABM8ILS7_9FIRM</name>
<dbReference type="EC" id="3.5.1.24" evidence="5"/>
<feature type="domain" description="Choloylglycine hydrolase/NAAA C-terminal" evidence="10">
    <location>
        <begin position="2"/>
        <end position="316"/>
    </location>
</feature>
<keyword evidence="12" id="KW-1185">Reference proteome</keyword>
<keyword evidence="3 11" id="KW-0378">Hydrolase</keyword>
<gene>
    <name evidence="11" type="ORF">T23_04480</name>
</gene>
<comment type="catalytic activity">
    <reaction evidence="8">
        <text>cholate + taurine = taurocholate + H2O</text>
        <dbReference type="Rhea" id="RHEA:47108"/>
        <dbReference type="ChEBI" id="CHEBI:15377"/>
        <dbReference type="ChEBI" id="CHEBI:29747"/>
        <dbReference type="ChEBI" id="CHEBI:36257"/>
        <dbReference type="ChEBI" id="CHEBI:507393"/>
    </reaction>
    <physiologicalReaction direction="right-to-left" evidence="8">
        <dbReference type="Rhea" id="RHEA:47110"/>
    </physiologicalReaction>
</comment>
<dbReference type="GO" id="GO:0016787">
    <property type="term" value="F:hydrolase activity"/>
    <property type="evidence" value="ECO:0007669"/>
    <property type="project" value="UniProtKB-KW"/>
</dbReference>
<evidence type="ECO:0000256" key="5">
    <source>
        <dbReference type="ARBA" id="ARBA00044769"/>
    </source>
</evidence>
<protein>
    <recommendedName>
        <fullName evidence="5">choloylglycine hydrolase</fullName>
        <ecNumber evidence="5">3.5.1.24</ecNumber>
    </recommendedName>
    <alternativeName>
        <fullName evidence="6">Bile salt hydrolase</fullName>
    </alternativeName>
    <alternativeName>
        <fullName evidence="7">Choloylglycine hydrolase</fullName>
    </alternativeName>
</protein>
<evidence type="ECO:0000256" key="7">
    <source>
        <dbReference type="ARBA" id="ARBA00044806"/>
    </source>
</evidence>
<comment type="catalytic activity">
    <reaction evidence="9">
        <text>taurodeoxycholate + H2O = deoxycholate + taurine</text>
        <dbReference type="Rhea" id="RHEA:47556"/>
        <dbReference type="ChEBI" id="CHEBI:15377"/>
        <dbReference type="ChEBI" id="CHEBI:23614"/>
        <dbReference type="ChEBI" id="CHEBI:36261"/>
        <dbReference type="ChEBI" id="CHEBI:507393"/>
    </reaction>
    <physiologicalReaction direction="left-to-right" evidence="9">
        <dbReference type="Rhea" id="RHEA:47557"/>
    </physiologicalReaction>
</comment>
<proteinExistence type="inferred from homology"/>
<keyword evidence="4" id="KW-0443">Lipid metabolism</keyword>
<dbReference type="CDD" id="cd00542">
    <property type="entry name" value="Ntn_PVA"/>
    <property type="match status" value="1"/>
</dbReference>
<dbReference type="InterPro" id="IPR047711">
    <property type="entry name" value="CBAH"/>
</dbReference>
<evidence type="ECO:0000313" key="12">
    <source>
        <dbReference type="Proteomes" id="UP001432099"/>
    </source>
</evidence>
<organism evidence="11 12">
    <name type="scientific">Turicibacter faecis</name>
    <dbReference type="NCBI Taxonomy" id="2963365"/>
    <lineage>
        <taxon>Bacteria</taxon>
        <taxon>Bacillati</taxon>
        <taxon>Bacillota</taxon>
        <taxon>Erysipelotrichia</taxon>
        <taxon>Erysipelotrichales</taxon>
        <taxon>Turicibacteraceae</taxon>
        <taxon>Turicibacter</taxon>
    </lineage>
</organism>
<evidence type="ECO:0000256" key="4">
    <source>
        <dbReference type="ARBA" id="ARBA00023098"/>
    </source>
</evidence>
<evidence type="ECO:0000256" key="9">
    <source>
        <dbReference type="ARBA" id="ARBA00048897"/>
    </source>
</evidence>
<dbReference type="Proteomes" id="UP001432099">
    <property type="component" value="Chromosome"/>
</dbReference>
<dbReference type="EMBL" id="AP028127">
    <property type="protein sequence ID" value="BEH90346.1"/>
    <property type="molecule type" value="Genomic_DNA"/>
</dbReference>
<evidence type="ECO:0000256" key="8">
    <source>
        <dbReference type="ARBA" id="ARBA00047285"/>
    </source>
</evidence>
<evidence type="ECO:0000256" key="3">
    <source>
        <dbReference type="ARBA" id="ARBA00022801"/>
    </source>
</evidence>
<dbReference type="NCBIfam" id="NF038245">
    <property type="entry name" value="bile_salt_hydro"/>
    <property type="match status" value="1"/>
</dbReference>
<dbReference type="PANTHER" id="PTHR35527">
    <property type="entry name" value="CHOLOYLGLYCINE HYDROLASE"/>
    <property type="match status" value="1"/>
</dbReference>
<reference evidence="11" key="1">
    <citation type="journal article" date="2024" name="Int. J. Syst. Evol. Microbiol.">
        <title>Turicibacter faecis sp. nov., isolated from faeces of heart failure mouse model.</title>
        <authorList>
            <person name="Imamura Y."/>
            <person name="Motooka D."/>
            <person name="Nakajima Y."/>
            <person name="Ito S."/>
            <person name="Kitakaze M."/>
            <person name="Iida T."/>
            <person name="Nakamura S."/>
        </authorList>
    </citation>
    <scope>NUCLEOTIDE SEQUENCE</scope>
    <source>
        <strain evidence="11">TC023</strain>
    </source>
</reference>
<accession>A0ABM8ILS7</accession>
<dbReference type="Gene3D" id="3.60.60.10">
    <property type="entry name" value="Penicillin V Acylase, Chain A"/>
    <property type="match status" value="1"/>
</dbReference>
<evidence type="ECO:0000256" key="6">
    <source>
        <dbReference type="ARBA" id="ARBA00044804"/>
    </source>
</evidence>
<evidence type="ECO:0000313" key="11">
    <source>
        <dbReference type="EMBL" id="BEH90346.1"/>
    </source>
</evidence>
<dbReference type="Pfam" id="PF02275">
    <property type="entry name" value="CBAH"/>
    <property type="match status" value="1"/>
</dbReference>